<evidence type="ECO:0000256" key="5">
    <source>
        <dbReference type="SAM" id="Phobius"/>
    </source>
</evidence>
<evidence type="ECO:0000256" key="2">
    <source>
        <dbReference type="ARBA" id="ARBA00022723"/>
    </source>
</evidence>
<keyword evidence="4" id="KW-0186">Copper</keyword>
<dbReference type="InterPro" id="IPR014756">
    <property type="entry name" value="Ig_E-set"/>
</dbReference>
<dbReference type="InterPro" id="IPR007348">
    <property type="entry name" value="CopC_dom"/>
</dbReference>
<dbReference type="InterPro" id="IPR006311">
    <property type="entry name" value="TAT_signal"/>
</dbReference>
<dbReference type="SUPFAM" id="SSF81296">
    <property type="entry name" value="E set domains"/>
    <property type="match status" value="1"/>
</dbReference>
<dbReference type="PROSITE" id="PS51318">
    <property type="entry name" value="TAT"/>
    <property type="match status" value="1"/>
</dbReference>
<evidence type="ECO:0000313" key="8">
    <source>
        <dbReference type="EMBL" id="MDT3316817.1"/>
    </source>
</evidence>
<proteinExistence type="predicted"/>
<protein>
    <submittedName>
        <fullName evidence="8">Copper resistance protein CopC</fullName>
    </submittedName>
</protein>
<comment type="subcellular location">
    <subcellularLocation>
        <location evidence="1">Cell envelope</location>
    </subcellularLocation>
</comment>
<evidence type="ECO:0000256" key="6">
    <source>
        <dbReference type="SAM" id="SignalP"/>
    </source>
</evidence>
<comment type="caution">
    <text evidence="8">The sequence shown here is derived from an EMBL/GenBank/DDBJ whole genome shotgun (WGS) entry which is preliminary data.</text>
</comment>
<dbReference type="Pfam" id="PF04234">
    <property type="entry name" value="CopC"/>
    <property type="match status" value="1"/>
</dbReference>
<organism evidence="8 9">
    <name type="scientific">Microbacterium gawkjiense</name>
    <dbReference type="NCBI Taxonomy" id="3067309"/>
    <lineage>
        <taxon>Bacteria</taxon>
        <taxon>Bacillati</taxon>
        <taxon>Actinomycetota</taxon>
        <taxon>Actinomycetes</taxon>
        <taxon>Micrococcales</taxon>
        <taxon>Microbacteriaceae</taxon>
        <taxon>Microbacterium</taxon>
    </lineage>
</organism>
<gene>
    <name evidence="8" type="ORF">Q9S71_08265</name>
</gene>
<dbReference type="PANTHER" id="PTHR34820:SF4">
    <property type="entry name" value="INNER MEMBRANE PROTEIN YEBZ"/>
    <property type="match status" value="1"/>
</dbReference>
<feature type="chain" id="PRO_5045961055" evidence="6">
    <location>
        <begin position="36"/>
        <end position="191"/>
    </location>
</feature>
<sequence length="191" mass="19244">MSTSTNPRMRRRGGAIAAAAVAAALLLAPASPAAAHDELLSSDPAADAVLGTTPEEISLTFSATPSTEAGATVVAVYDESCRSLAAGDPEVADNVVTQALDGPFEGAVLVQWRIVSSDGHPLSDEFTFSVGEDGKVAAVEECGESAGEQAEGSSEGFNAVPYAVGGGIIFLAVGVVIAVAIVRGRRGETKE</sequence>
<feature type="signal peptide" evidence="6">
    <location>
        <begin position="1"/>
        <end position="35"/>
    </location>
</feature>
<evidence type="ECO:0000313" key="9">
    <source>
        <dbReference type="Proteomes" id="UP001251849"/>
    </source>
</evidence>
<dbReference type="EMBL" id="JAUZVV010000002">
    <property type="protein sequence ID" value="MDT3316817.1"/>
    <property type="molecule type" value="Genomic_DNA"/>
</dbReference>
<keyword evidence="5" id="KW-0472">Membrane</keyword>
<dbReference type="InterPro" id="IPR032694">
    <property type="entry name" value="CopC/D"/>
</dbReference>
<keyword evidence="2" id="KW-0479">Metal-binding</keyword>
<evidence type="ECO:0000256" key="4">
    <source>
        <dbReference type="ARBA" id="ARBA00023008"/>
    </source>
</evidence>
<keyword evidence="5" id="KW-1133">Transmembrane helix</keyword>
<evidence type="ECO:0000259" key="7">
    <source>
        <dbReference type="Pfam" id="PF04234"/>
    </source>
</evidence>
<keyword evidence="9" id="KW-1185">Reference proteome</keyword>
<keyword evidence="5" id="KW-0812">Transmembrane</keyword>
<reference evidence="8 9" key="1">
    <citation type="submission" date="2023-08" db="EMBL/GenBank/DDBJ databases">
        <title>Microbacterium aquilitoris sp. nov. and Microbacterium gwkjibeachense sp. nov., isolated from beach.</title>
        <authorList>
            <person name="Lee S.D."/>
            <person name="Yang H."/>
            <person name="Kim I."/>
        </authorList>
    </citation>
    <scope>NUCLEOTIDE SEQUENCE [LARGE SCALE GENOMIC DNA]</scope>
    <source>
        <strain evidence="8 9">KSW4-11</strain>
    </source>
</reference>
<accession>A0ABU3GCS3</accession>
<feature type="domain" description="CopC" evidence="7">
    <location>
        <begin position="36"/>
        <end position="130"/>
    </location>
</feature>
<dbReference type="InterPro" id="IPR014755">
    <property type="entry name" value="Cu-Rt/internalin_Ig-like"/>
</dbReference>
<dbReference type="Gene3D" id="2.60.40.1220">
    <property type="match status" value="1"/>
</dbReference>
<evidence type="ECO:0000256" key="3">
    <source>
        <dbReference type="ARBA" id="ARBA00022729"/>
    </source>
</evidence>
<keyword evidence="3 6" id="KW-0732">Signal</keyword>
<name>A0ABU3GCS3_9MICO</name>
<dbReference type="RefSeq" id="WP_311861777.1">
    <property type="nucleotide sequence ID" value="NZ_JAUZVV010000002.1"/>
</dbReference>
<dbReference type="PANTHER" id="PTHR34820">
    <property type="entry name" value="INNER MEMBRANE PROTEIN YEBZ"/>
    <property type="match status" value="1"/>
</dbReference>
<dbReference type="Proteomes" id="UP001251849">
    <property type="component" value="Unassembled WGS sequence"/>
</dbReference>
<feature type="transmembrane region" description="Helical" evidence="5">
    <location>
        <begin position="159"/>
        <end position="182"/>
    </location>
</feature>
<evidence type="ECO:0000256" key="1">
    <source>
        <dbReference type="ARBA" id="ARBA00004196"/>
    </source>
</evidence>